<keyword evidence="9" id="KW-1185">Reference proteome</keyword>
<keyword evidence="2" id="KW-1003">Cell membrane</keyword>
<dbReference type="OrthoDB" id="5329005at2"/>
<organism evidence="8 9">
    <name type="scientific">Blastomonas natatoria</name>
    <dbReference type="NCBI Taxonomy" id="34015"/>
    <lineage>
        <taxon>Bacteria</taxon>
        <taxon>Pseudomonadati</taxon>
        <taxon>Pseudomonadota</taxon>
        <taxon>Alphaproteobacteria</taxon>
        <taxon>Sphingomonadales</taxon>
        <taxon>Sphingomonadaceae</taxon>
        <taxon>Blastomonas</taxon>
    </lineage>
</organism>
<evidence type="ECO:0000256" key="3">
    <source>
        <dbReference type="ARBA" id="ARBA00022692"/>
    </source>
</evidence>
<evidence type="ECO:0000256" key="1">
    <source>
        <dbReference type="ARBA" id="ARBA00004651"/>
    </source>
</evidence>
<evidence type="ECO:0000313" key="8">
    <source>
        <dbReference type="EMBL" id="PXW74385.1"/>
    </source>
</evidence>
<dbReference type="Gene3D" id="1.20.120.1220">
    <property type="match status" value="1"/>
</dbReference>
<feature type="domain" description="Prepilin type IV endopeptidase peptidase" evidence="7">
    <location>
        <begin position="13"/>
        <end position="117"/>
    </location>
</feature>
<dbReference type="GO" id="GO:0005886">
    <property type="term" value="C:plasma membrane"/>
    <property type="evidence" value="ECO:0007669"/>
    <property type="project" value="UniProtKB-SubCell"/>
</dbReference>
<dbReference type="PANTHER" id="PTHR36506">
    <property type="entry name" value="PREFLAGELLIN PEPTIDASE"/>
    <property type="match status" value="1"/>
</dbReference>
<evidence type="ECO:0000256" key="5">
    <source>
        <dbReference type="ARBA" id="ARBA00023136"/>
    </source>
</evidence>
<sequence length="157" mass="17154">MENGPLVYGLLAALAIALLHAAYTDIKRREIEDWLNAAIALAAPVFWWACGLSFWPDMAMQLAVGAAVFLFFALMFAIGAMGGGDVKLLGAIALWFPWTEMARITIIMSLIGAALTLIVLAEHKWKKKPGQPEVPYGVAIAMATLWPVGERFFNQFA</sequence>
<reference evidence="8 9" key="1">
    <citation type="submission" date="2018-05" db="EMBL/GenBank/DDBJ databases">
        <title>Genomic Encyclopedia of Type Strains, Phase IV (KMG-IV): sequencing the most valuable type-strain genomes for metagenomic binning, comparative biology and taxonomic classification.</title>
        <authorList>
            <person name="Goeker M."/>
        </authorList>
    </citation>
    <scope>NUCLEOTIDE SEQUENCE [LARGE SCALE GENOMIC DNA]</scope>
    <source>
        <strain evidence="8 9">DSM 3183</strain>
    </source>
</reference>
<comment type="caution">
    <text evidence="8">The sequence shown here is derived from an EMBL/GenBank/DDBJ whole genome shotgun (WGS) entry which is preliminary data.</text>
</comment>
<evidence type="ECO:0000256" key="2">
    <source>
        <dbReference type="ARBA" id="ARBA00022475"/>
    </source>
</evidence>
<evidence type="ECO:0000256" key="6">
    <source>
        <dbReference type="SAM" id="Phobius"/>
    </source>
</evidence>
<dbReference type="Proteomes" id="UP000248014">
    <property type="component" value="Unassembled WGS sequence"/>
</dbReference>
<keyword evidence="4 6" id="KW-1133">Transmembrane helix</keyword>
<dbReference type="Pfam" id="PF01478">
    <property type="entry name" value="Peptidase_A24"/>
    <property type="match status" value="1"/>
</dbReference>
<feature type="transmembrane region" description="Helical" evidence="6">
    <location>
        <begin position="101"/>
        <end position="121"/>
    </location>
</feature>
<comment type="subcellular location">
    <subcellularLocation>
        <location evidence="1">Cell membrane</location>
        <topology evidence="1">Multi-pass membrane protein</topology>
    </subcellularLocation>
</comment>
<dbReference type="InterPro" id="IPR000045">
    <property type="entry name" value="Prepilin_IV_endopep_pep"/>
</dbReference>
<dbReference type="GO" id="GO:0004190">
    <property type="term" value="F:aspartic-type endopeptidase activity"/>
    <property type="evidence" value="ECO:0007669"/>
    <property type="project" value="InterPro"/>
</dbReference>
<gene>
    <name evidence="8" type="ORF">C7451_10846</name>
</gene>
<feature type="transmembrane region" description="Helical" evidence="6">
    <location>
        <begin position="34"/>
        <end position="55"/>
    </location>
</feature>
<dbReference type="EMBL" id="QJJM01000008">
    <property type="protein sequence ID" value="PXW74385.1"/>
    <property type="molecule type" value="Genomic_DNA"/>
</dbReference>
<evidence type="ECO:0000259" key="7">
    <source>
        <dbReference type="Pfam" id="PF01478"/>
    </source>
</evidence>
<proteinExistence type="predicted"/>
<feature type="transmembrane region" description="Helical" evidence="6">
    <location>
        <begin position="62"/>
        <end position="81"/>
    </location>
</feature>
<accession>A0A2V3V2C5</accession>
<protein>
    <submittedName>
        <fullName evidence="8">Prepilin peptidase CpaA</fullName>
    </submittedName>
</protein>
<evidence type="ECO:0000313" key="9">
    <source>
        <dbReference type="Proteomes" id="UP000248014"/>
    </source>
</evidence>
<dbReference type="PANTHER" id="PTHR36506:SF1">
    <property type="entry name" value="PREFLAGELLIN PEPTIDASE"/>
    <property type="match status" value="1"/>
</dbReference>
<name>A0A2V3V2C5_9SPHN</name>
<dbReference type="AlphaFoldDB" id="A0A2V3V2C5"/>
<keyword evidence="3 6" id="KW-0812">Transmembrane</keyword>
<dbReference type="RefSeq" id="WP_110299082.1">
    <property type="nucleotide sequence ID" value="NZ_QJJM01000008.1"/>
</dbReference>
<dbReference type="InterPro" id="IPR052218">
    <property type="entry name" value="Preflagellin_Peptidase"/>
</dbReference>
<keyword evidence="5 6" id="KW-0472">Membrane</keyword>
<evidence type="ECO:0000256" key="4">
    <source>
        <dbReference type="ARBA" id="ARBA00022989"/>
    </source>
</evidence>